<sequence length="138" mass="15157">MSGRSVPVLTPETSVYWEKAAQRELWLPRCGACERTFFPPRAHCPHCAAEDVRWYRASGTGTLASYVISHRPAPGYGDDVPYVIALVDLPEGPRLTTNLLGVEARPEALRVGLPLEVGFEQRGDVVLPQFRVVTGAGR</sequence>
<dbReference type="Gene3D" id="6.10.30.10">
    <property type="match status" value="1"/>
</dbReference>
<reference evidence="3 4" key="1">
    <citation type="submission" date="2019-06" db="EMBL/GenBank/DDBJ databases">
        <title>Sequencing the genomes of 1000 actinobacteria strains.</title>
        <authorList>
            <person name="Klenk H.-P."/>
        </authorList>
    </citation>
    <scope>NUCLEOTIDE SEQUENCE [LARGE SCALE GENOMIC DNA]</scope>
    <source>
        <strain evidence="3 4">DSM 45301</strain>
    </source>
</reference>
<evidence type="ECO:0008006" key="5">
    <source>
        <dbReference type="Google" id="ProtNLM"/>
    </source>
</evidence>
<dbReference type="InterPro" id="IPR022002">
    <property type="entry name" value="ChsH2_Znr"/>
</dbReference>
<dbReference type="InterPro" id="IPR052513">
    <property type="entry name" value="Thioester_dehydratase-like"/>
</dbReference>
<proteinExistence type="predicted"/>
<gene>
    <name evidence="3" type="ORF">FB558_3798</name>
</gene>
<dbReference type="Pfam" id="PF01796">
    <property type="entry name" value="OB_ChsH2_C"/>
    <property type="match status" value="1"/>
</dbReference>
<evidence type="ECO:0000259" key="1">
    <source>
        <dbReference type="Pfam" id="PF01796"/>
    </source>
</evidence>
<dbReference type="PANTHER" id="PTHR34075">
    <property type="entry name" value="BLR3430 PROTEIN"/>
    <property type="match status" value="1"/>
</dbReference>
<protein>
    <recommendedName>
        <fullName evidence="5">OB-fold protein</fullName>
    </recommendedName>
</protein>
<dbReference type="RefSeq" id="WP_142055235.1">
    <property type="nucleotide sequence ID" value="NZ_VFPA01000002.1"/>
</dbReference>
<dbReference type="AlphaFoldDB" id="A0A543DPL9"/>
<evidence type="ECO:0000259" key="2">
    <source>
        <dbReference type="Pfam" id="PF12172"/>
    </source>
</evidence>
<dbReference type="InterPro" id="IPR012340">
    <property type="entry name" value="NA-bd_OB-fold"/>
</dbReference>
<name>A0A543DPL9_9PSEU</name>
<dbReference type="EMBL" id="VFPA01000002">
    <property type="protein sequence ID" value="TQM11243.1"/>
    <property type="molecule type" value="Genomic_DNA"/>
</dbReference>
<keyword evidence="4" id="KW-1185">Reference proteome</keyword>
<comment type="caution">
    <text evidence="3">The sequence shown here is derived from an EMBL/GenBank/DDBJ whole genome shotgun (WGS) entry which is preliminary data.</text>
</comment>
<evidence type="ECO:0000313" key="4">
    <source>
        <dbReference type="Proteomes" id="UP000315677"/>
    </source>
</evidence>
<dbReference type="OrthoDB" id="7470921at2"/>
<feature type="domain" description="ChsH2 rubredoxin-like zinc ribbon" evidence="2">
    <location>
        <begin position="17"/>
        <end position="52"/>
    </location>
</feature>
<evidence type="ECO:0000313" key="3">
    <source>
        <dbReference type="EMBL" id="TQM11243.1"/>
    </source>
</evidence>
<dbReference type="PANTHER" id="PTHR34075:SF5">
    <property type="entry name" value="BLR3430 PROTEIN"/>
    <property type="match status" value="1"/>
</dbReference>
<dbReference type="Proteomes" id="UP000315677">
    <property type="component" value="Unassembled WGS sequence"/>
</dbReference>
<dbReference type="SUPFAM" id="SSF50249">
    <property type="entry name" value="Nucleic acid-binding proteins"/>
    <property type="match status" value="1"/>
</dbReference>
<accession>A0A543DPL9</accession>
<dbReference type="Pfam" id="PF12172">
    <property type="entry name" value="zf-ChsH2"/>
    <property type="match status" value="1"/>
</dbReference>
<feature type="domain" description="ChsH2 C-terminal OB-fold" evidence="1">
    <location>
        <begin position="54"/>
        <end position="119"/>
    </location>
</feature>
<organism evidence="3 4">
    <name type="scientific">Pseudonocardia kunmingensis</name>
    <dbReference type="NCBI Taxonomy" id="630975"/>
    <lineage>
        <taxon>Bacteria</taxon>
        <taxon>Bacillati</taxon>
        <taxon>Actinomycetota</taxon>
        <taxon>Actinomycetes</taxon>
        <taxon>Pseudonocardiales</taxon>
        <taxon>Pseudonocardiaceae</taxon>
        <taxon>Pseudonocardia</taxon>
    </lineage>
</organism>
<dbReference type="InterPro" id="IPR002878">
    <property type="entry name" value="ChsH2_C"/>
</dbReference>